<dbReference type="AlphaFoldDB" id="A0AAJ2HF33"/>
<dbReference type="Proteomes" id="UP001183582">
    <property type="component" value="Unassembled WGS sequence"/>
</dbReference>
<sequence>MHSTRMLTRGLGTVAVVALTAASAVACASSSPGTADGDTEGGTLNVLFPQTHAGASEILKADYEAANPGVTVNVTLVPYDELQQKATLDVQSGSGEFDVFDSWYTEIGALAAGGVIVPIDDIVEEADPDDFISSIYDPYSLVDGQRYSLPFDGDTEVLFYNTEILERNGVEPPTTWDEYAEAVATITENESANGVYGAAIMGQQTPIILMSTYANRLAGFGGSFTDDAGNPTLDTPAAIGAAQALLDVTDAALPTPLETGFDQALQAFLSGKVAFMEFWTDLGTFAQDPEQSQIVDKWGVSQLPVGGDAESSLAALDAGFTLTLSSQADNVELAKDFMLWATSSEVNLKLITSYGSGIDPNRLSTLQSETYIEFNPQVQEAASASLNGALPWPTTADAPALNQALTDALATMIADRADPQETMEQVQAEWESILG</sequence>
<dbReference type="EMBL" id="JAHWXH010000001">
    <property type="protein sequence ID" value="MDS0244327.1"/>
    <property type="molecule type" value="Genomic_DNA"/>
</dbReference>
<name>A0AAJ2HF33_9MICO</name>
<feature type="signal peptide" evidence="1">
    <location>
        <begin position="1"/>
        <end position="28"/>
    </location>
</feature>
<dbReference type="CDD" id="cd13585">
    <property type="entry name" value="PBP2_TMBP_like"/>
    <property type="match status" value="1"/>
</dbReference>
<dbReference type="InterPro" id="IPR006059">
    <property type="entry name" value="SBP"/>
</dbReference>
<dbReference type="GeneID" id="301456907"/>
<dbReference type="PROSITE" id="PS51257">
    <property type="entry name" value="PROKAR_LIPOPROTEIN"/>
    <property type="match status" value="1"/>
</dbReference>
<keyword evidence="1" id="KW-0732">Signal</keyword>
<dbReference type="RefSeq" id="WP_310890411.1">
    <property type="nucleotide sequence ID" value="NZ_BAAAGR010000001.1"/>
</dbReference>
<dbReference type="Pfam" id="PF01547">
    <property type="entry name" value="SBP_bac_1"/>
    <property type="match status" value="1"/>
</dbReference>
<evidence type="ECO:0000313" key="2">
    <source>
        <dbReference type="EMBL" id="MDS0244327.1"/>
    </source>
</evidence>
<accession>A0AAJ2HF33</accession>
<gene>
    <name evidence="2" type="ORF">KZC50_01730</name>
</gene>
<dbReference type="Gene3D" id="3.40.190.10">
    <property type="entry name" value="Periplasmic binding protein-like II"/>
    <property type="match status" value="2"/>
</dbReference>
<evidence type="ECO:0000313" key="3">
    <source>
        <dbReference type="Proteomes" id="UP001183582"/>
    </source>
</evidence>
<comment type="caution">
    <text evidence="2">The sequence shown here is derived from an EMBL/GenBank/DDBJ whole genome shotgun (WGS) entry which is preliminary data.</text>
</comment>
<evidence type="ECO:0000256" key="1">
    <source>
        <dbReference type="SAM" id="SignalP"/>
    </source>
</evidence>
<organism evidence="2 3">
    <name type="scientific">Microbacterium aurantiacum</name>
    <dbReference type="NCBI Taxonomy" id="162393"/>
    <lineage>
        <taxon>Bacteria</taxon>
        <taxon>Bacillati</taxon>
        <taxon>Actinomycetota</taxon>
        <taxon>Actinomycetes</taxon>
        <taxon>Micrococcales</taxon>
        <taxon>Microbacteriaceae</taxon>
        <taxon>Microbacterium</taxon>
    </lineage>
</organism>
<dbReference type="PANTHER" id="PTHR43649">
    <property type="entry name" value="ARABINOSE-BINDING PROTEIN-RELATED"/>
    <property type="match status" value="1"/>
</dbReference>
<dbReference type="InterPro" id="IPR050490">
    <property type="entry name" value="Bact_solute-bd_prot1"/>
</dbReference>
<proteinExistence type="predicted"/>
<dbReference type="PANTHER" id="PTHR43649:SF12">
    <property type="entry name" value="DIACETYLCHITOBIOSE BINDING PROTEIN DASA"/>
    <property type="match status" value="1"/>
</dbReference>
<protein>
    <submittedName>
        <fullName evidence="2">Sugar ABC transporter substrate-binding protein</fullName>
    </submittedName>
</protein>
<dbReference type="SUPFAM" id="SSF53850">
    <property type="entry name" value="Periplasmic binding protein-like II"/>
    <property type="match status" value="1"/>
</dbReference>
<feature type="chain" id="PRO_5042467876" evidence="1">
    <location>
        <begin position="29"/>
        <end position="435"/>
    </location>
</feature>
<reference evidence="2 3" key="1">
    <citation type="submission" date="2021-06" db="EMBL/GenBank/DDBJ databases">
        <title>Genome-based taxonomic framework of Microbacterium strains isolated from marine environment, the description of four new species and reclassification of four preexisting species.</title>
        <authorList>
            <person name="Lee S.D."/>
            <person name="Kim S.-M."/>
            <person name="Byeon Y.-S."/>
            <person name="Yang H.L."/>
            <person name="Kim I.S."/>
        </authorList>
    </citation>
    <scope>NUCLEOTIDE SEQUENCE [LARGE SCALE GENOMIC DNA]</scope>
    <source>
        <strain evidence="2 3">KACC 20514</strain>
    </source>
</reference>